<feature type="domain" description="DUF4189" evidence="1">
    <location>
        <begin position="41"/>
        <end position="119"/>
    </location>
</feature>
<dbReference type="RefSeq" id="WP_095415573.1">
    <property type="nucleotide sequence ID" value="NZ_CP018477.1"/>
</dbReference>
<dbReference type="OrthoDB" id="8448441at2"/>
<accession>A0A286RHU6</accession>
<evidence type="ECO:0000313" key="3">
    <source>
        <dbReference type="Proteomes" id="UP000215086"/>
    </source>
</evidence>
<dbReference type="Proteomes" id="UP000215086">
    <property type="component" value="Chromosome"/>
</dbReference>
<organism evidence="2 3">
    <name type="scientific">Thermogutta terrifontis</name>
    <dbReference type="NCBI Taxonomy" id="1331910"/>
    <lineage>
        <taxon>Bacteria</taxon>
        <taxon>Pseudomonadati</taxon>
        <taxon>Planctomycetota</taxon>
        <taxon>Planctomycetia</taxon>
        <taxon>Pirellulales</taxon>
        <taxon>Thermoguttaceae</taxon>
        <taxon>Thermogutta</taxon>
    </lineage>
</organism>
<evidence type="ECO:0000313" key="2">
    <source>
        <dbReference type="EMBL" id="ASV75544.1"/>
    </source>
</evidence>
<dbReference type="EMBL" id="CP018477">
    <property type="protein sequence ID" value="ASV75544.1"/>
    <property type="molecule type" value="Genomic_DNA"/>
</dbReference>
<keyword evidence="3" id="KW-1185">Reference proteome</keyword>
<reference evidence="2 3" key="1">
    <citation type="journal article" name="Front. Microbiol.">
        <title>Sugar Metabolism of the First Thermophilic Planctomycete Thermogutta terrifontis: Comparative Genomic and Transcriptomic Approaches.</title>
        <authorList>
            <person name="Elcheninov A.G."/>
            <person name="Menzel P."/>
            <person name="Gudbergsdottir S.R."/>
            <person name="Slesarev A.I."/>
            <person name="Kadnikov V.V."/>
            <person name="Krogh A."/>
            <person name="Bonch-Osmolovskaya E.A."/>
            <person name="Peng X."/>
            <person name="Kublanov I.V."/>
        </authorList>
    </citation>
    <scope>NUCLEOTIDE SEQUENCE [LARGE SCALE GENOMIC DNA]</scope>
    <source>
        <strain evidence="2 3">R1</strain>
    </source>
</reference>
<dbReference type="KEGG" id="ttf:THTE_2942"/>
<dbReference type="InterPro" id="IPR025240">
    <property type="entry name" value="DUF4189"/>
</dbReference>
<dbReference type="Pfam" id="PF13827">
    <property type="entry name" value="DUF4189"/>
    <property type="match status" value="1"/>
</dbReference>
<name>A0A286RHU6_9BACT</name>
<protein>
    <recommendedName>
        <fullName evidence="1">DUF4189 domain-containing protein</fullName>
    </recommendedName>
</protein>
<evidence type="ECO:0000259" key="1">
    <source>
        <dbReference type="Pfam" id="PF13827"/>
    </source>
</evidence>
<dbReference type="AlphaFoldDB" id="A0A286RHU6"/>
<sequence length="139" mass="15178">MKRQRNWGLLVGSVAMATLAWLALLQGRTALAEDDGKCPRYAAIALDDFTGSYGYAYNYSTRKEAEEAAIRWAGRNARVILSTTAPYFAFARGPLGGWGTGTGNTYWEAATAALVNARKHALSPQLKFCRYNGPDTTPH</sequence>
<proteinExistence type="predicted"/>
<gene>
    <name evidence="2" type="ORF">THTE_2942</name>
</gene>